<reference evidence="2" key="1">
    <citation type="journal article" date="2023" name="Front. Mar. Sci.">
        <title>A new Merluccius polli reference genome to investigate the effects of global change in West African waters.</title>
        <authorList>
            <person name="Mateo J.L."/>
            <person name="Blanco-Fernandez C."/>
            <person name="Garcia-Vazquez E."/>
            <person name="Machado-Schiaffino G."/>
        </authorList>
    </citation>
    <scope>NUCLEOTIDE SEQUENCE</scope>
    <source>
        <strain evidence="2">C29</strain>
        <tissue evidence="2">Fin</tissue>
    </source>
</reference>
<dbReference type="AlphaFoldDB" id="A0AA47P593"/>
<feature type="region of interest" description="Disordered" evidence="1">
    <location>
        <begin position="203"/>
        <end position="342"/>
    </location>
</feature>
<comment type="caution">
    <text evidence="2">The sequence shown here is derived from an EMBL/GenBank/DDBJ whole genome shotgun (WGS) entry which is preliminary data.</text>
</comment>
<evidence type="ECO:0000313" key="3">
    <source>
        <dbReference type="Proteomes" id="UP001174136"/>
    </source>
</evidence>
<sequence>MDEPPGSLDDLQPQDLSAAVDLARRGEAPPLAAAHMAKSPRWFPANAGNGRAGLAALADAAASSDGAGVGVRPGDPVQSDNAFSNTTVTLSYVSRSRVFPSLSQDAMSTHSSLYGVPSSIGKFSLQSSREAENGLGEALSQHYLQHADGPGLDRAARTQLFQALAQAQVQVGAETNDSHGLNGGLACGEGRAAADARVRGGLFESGFSRDPESGSSSPDAGEPQGGGRLGSGEVFQEPSAVGDGPVHYSGSATPLDRVSVPCPQASRPPGAVNSCPEAAADEVIWDGLYTENPIDPFPSEQAESSGDCTVPRLDAGAEPTAPARKRKAAPARKRKAGAAADG</sequence>
<proteinExistence type="predicted"/>
<protein>
    <submittedName>
        <fullName evidence="2">Uncharacterized protein</fullName>
    </submittedName>
</protein>
<evidence type="ECO:0000313" key="2">
    <source>
        <dbReference type="EMBL" id="KAK0148098.1"/>
    </source>
</evidence>
<evidence type="ECO:0000256" key="1">
    <source>
        <dbReference type="SAM" id="MobiDB-lite"/>
    </source>
</evidence>
<feature type="compositionally biased region" description="Basic residues" evidence="1">
    <location>
        <begin position="323"/>
        <end position="336"/>
    </location>
</feature>
<dbReference type="EMBL" id="JAOPHQ010002122">
    <property type="protein sequence ID" value="KAK0148098.1"/>
    <property type="molecule type" value="Genomic_DNA"/>
</dbReference>
<name>A0AA47P593_MERPO</name>
<organism evidence="2 3">
    <name type="scientific">Merluccius polli</name>
    <name type="common">Benguela hake</name>
    <name type="synonym">Merluccius cadenati</name>
    <dbReference type="NCBI Taxonomy" id="89951"/>
    <lineage>
        <taxon>Eukaryota</taxon>
        <taxon>Metazoa</taxon>
        <taxon>Chordata</taxon>
        <taxon>Craniata</taxon>
        <taxon>Vertebrata</taxon>
        <taxon>Euteleostomi</taxon>
        <taxon>Actinopterygii</taxon>
        <taxon>Neopterygii</taxon>
        <taxon>Teleostei</taxon>
        <taxon>Neoteleostei</taxon>
        <taxon>Acanthomorphata</taxon>
        <taxon>Zeiogadaria</taxon>
        <taxon>Gadariae</taxon>
        <taxon>Gadiformes</taxon>
        <taxon>Gadoidei</taxon>
        <taxon>Merlucciidae</taxon>
        <taxon>Merluccius</taxon>
    </lineage>
</organism>
<dbReference type="Proteomes" id="UP001174136">
    <property type="component" value="Unassembled WGS sequence"/>
</dbReference>
<gene>
    <name evidence="2" type="ORF">N1851_012193</name>
</gene>
<keyword evidence="3" id="KW-1185">Reference proteome</keyword>
<accession>A0AA47P593</accession>